<comment type="caution">
    <text evidence="6">The sequence shown here is derived from an EMBL/GenBank/DDBJ whole genome shotgun (WGS) entry which is preliminary data.</text>
</comment>
<dbReference type="GO" id="GO:0016798">
    <property type="term" value="F:hydrolase activity, acting on glycosyl bonds"/>
    <property type="evidence" value="ECO:0007669"/>
    <property type="project" value="UniProtKB-KW"/>
</dbReference>
<dbReference type="InterPro" id="IPR036116">
    <property type="entry name" value="FN3_sf"/>
</dbReference>
<evidence type="ECO:0000259" key="5">
    <source>
        <dbReference type="PROSITE" id="PS50853"/>
    </source>
</evidence>
<gene>
    <name evidence="6" type="ORF">Ari01nite_53800</name>
</gene>
<keyword evidence="1" id="KW-0326">Glycosidase</keyword>
<evidence type="ECO:0000313" key="7">
    <source>
        <dbReference type="Proteomes" id="UP000636960"/>
    </source>
</evidence>
<keyword evidence="4" id="KW-1133">Transmembrane helix</keyword>
<feature type="transmembrane region" description="Helical" evidence="4">
    <location>
        <begin position="254"/>
        <end position="272"/>
    </location>
</feature>
<dbReference type="InterPro" id="IPR003961">
    <property type="entry name" value="FN3_dom"/>
</dbReference>
<dbReference type="SMART" id="SM00060">
    <property type="entry name" value="FN3"/>
    <property type="match status" value="1"/>
</dbReference>
<dbReference type="AlphaFoldDB" id="A0A919K2Q0"/>
<keyword evidence="4" id="KW-0472">Membrane</keyword>
<keyword evidence="1" id="KW-0378">Hydrolase</keyword>
<feature type="region of interest" description="Disordered" evidence="3">
    <location>
        <begin position="1"/>
        <end position="50"/>
    </location>
</feature>
<dbReference type="EMBL" id="BOMV01000059">
    <property type="protein sequence ID" value="GIE97915.1"/>
    <property type="molecule type" value="Genomic_DNA"/>
</dbReference>
<evidence type="ECO:0000256" key="2">
    <source>
        <dbReference type="ARBA" id="ARBA00023326"/>
    </source>
</evidence>
<keyword evidence="7" id="KW-1185">Reference proteome</keyword>
<evidence type="ECO:0000313" key="6">
    <source>
        <dbReference type="EMBL" id="GIE97915.1"/>
    </source>
</evidence>
<keyword evidence="4" id="KW-0812">Transmembrane</keyword>
<dbReference type="Gene3D" id="2.60.40.10">
    <property type="entry name" value="Immunoglobulins"/>
    <property type="match status" value="1"/>
</dbReference>
<keyword evidence="2" id="KW-0624">Polysaccharide degradation</keyword>
<dbReference type="GO" id="GO:0000272">
    <property type="term" value="P:polysaccharide catabolic process"/>
    <property type="evidence" value="ECO:0007669"/>
    <property type="project" value="UniProtKB-KW"/>
</dbReference>
<dbReference type="Proteomes" id="UP000636960">
    <property type="component" value="Unassembled WGS sequence"/>
</dbReference>
<name>A0A919K2Q0_9ACTN</name>
<evidence type="ECO:0000256" key="1">
    <source>
        <dbReference type="ARBA" id="ARBA00023295"/>
    </source>
</evidence>
<dbReference type="SUPFAM" id="SSF49265">
    <property type="entry name" value="Fibronectin type III"/>
    <property type="match status" value="1"/>
</dbReference>
<evidence type="ECO:0000256" key="3">
    <source>
        <dbReference type="SAM" id="MobiDB-lite"/>
    </source>
</evidence>
<accession>A0A919K2Q0</accession>
<dbReference type="PROSITE" id="PS50853">
    <property type="entry name" value="FN3"/>
    <property type="match status" value="1"/>
</dbReference>
<reference evidence="6" key="1">
    <citation type="submission" date="2021-01" db="EMBL/GenBank/DDBJ databases">
        <title>Whole genome shotgun sequence of Actinoplanes rishiriensis NBRC 108556.</title>
        <authorList>
            <person name="Komaki H."/>
            <person name="Tamura T."/>
        </authorList>
    </citation>
    <scope>NUCLEOTIDE SEQUENCE</scope>
    <source>
        <strain evidence="6">NBRC 108556</strain>
    </source>
</reference>
<sequence length="277" mass="27147">MPTLTATPTPTVTATPTSTVTATPTSTVTVTPTPTATPTPTGTTPDPGAPAAPTGVTVVAGYSSIKVSWTASAAGGAPAASYRAVADPGPASCTTTDATSCVLGGEAGIAYTVTVTAYSATGAAATSAASDTVVPTVPDISTTPPVTDLPLGTGDGDISATEPGEELVVIGDGYAPYSTVTITVYSDPIVLATVTTDEAGAFRQAVIVPEILSAGLHSFVAAGVDPSGEFRALRLDITVQAGSGDSDLPVTGPALIWLIVAGFGATLAGVVLRSVRR</sequence>
<proteinExistence type="predicted"/>
<dbReference type="InterPro" id="IPR013783">
    <property type="entry name" value="Ig-like_fold"/>
</dbReference>
<feature type="domain" description="Fibronectin type-III" evidence="5">
    <location>
        <begin position="49"/>
        <end position="140"/>
    </location>
</feature>
<protein>
    <recommendedName>
        <fullName evidence="5">Fibronectin type-III domain-containing protein</fullName>
    </recommendedName>
</protein>
<evidence type="ECO:0000256" key="4">
    <source>
        <dbReference type="SAM" id="Phobius"/>
    </source>
</evidence>
<keyword evidence="2" id="KW-0119">Carbohydrate metabolism</keyword>
<organism evidence="6 7">
    <name type="scientific">Paractinoplanes rishiriensis</name>
    <dbReference type="NCBI Taxonomy" id="1050105"/>
    <lineage>
        <taxon>Bacteria</taxon>
        <taxon>Bacillati</taxon>
        <taxon>Actinomycetota</taxon>
        <taxon>Actinomycetes</taxon>
        <taxon>Micromonosporales</taxon>
        <taxon>Micromonosporaceae</taxon>
        <taxon>Paractinoplanes</taxon>
    </lineage>
</organism>